<evidence type="ECO:0000313" key="2">
    <source>
        <dbReference type="EMBL" id="KIM90492.1"/>
    </source>
</evidence>
<dbReference type="InParanoid" id="A0A0C3CLF1"/>
<reference evidence="3" key="2">
    <citation type="submission" date="2015-01" db="EMBL/GenBank/DDBJ databases">
        <title>Evolutionary Origins and Diversification of the Mycorrhizal Mutualists.</title>
        <authorList>
            <consortium name="DOE Joint Genome Institute"/>
            <consortium name="Mycorrhizal Genomics Consortium"/>
            <person name="Kohler A."/>
            <person name="Kuo A."/>
            <person name="Nagy L.G."/>
            <person name="Floudas D."/>
            <person name="Copeland A."/>
            <person name="Barry K.W."/>
            <person name="Cichocki N."/>
            <person name="Veneault-Fourrey C."/>
            <person name="LaButti K."/>
            <person name="Lindquist E.A."/>
            <person name="Lipzen A."/>
            <person name="Lundell T."/>
            <person name="Morin E."/>
            <person name="Murat C."/>
            <person name="Riley R."/>
            <person name="Ohm R."/>
            <person name="Sun H."/>
            <person name="Tunlid A."/>
            <person name="Henrissat B."/>
            <person name="Grigoriev I.V."/>
            <person name="Hibbett D.S."/>
            <person name="Martin F."/>
        </authorList>
    </citation>
    <scope>NUCLEOTIDE SEQUENCE [LARGE SCALE GENOMIC DNA]</scope>
    <source>
        <strain evidence="3">F 1598</strain>
    </source>
</reference>
<protein>
    <submittedName>
        <fullName evidence="2">Uncharacterized protein</fullName>
    </submittedName>
</protein>
<dbReference type="EMBL" id="KN832973">
    <property type="protein sequence ID" value="KIM90492.1"/>
    <property type="molecule type" value="Genomic_DNA"/>
</dbReference>
<accession>A0A0C3CLF1</accession>
<proteinExistence type="predicted"/>
<gene>
    <name evidence="2" type="ORF">PILCRDRAFT_185184</name>
</gene>
<evidence type="ECO:0000313" key="3">
    <source>
        <dbReference type="Proteomes" id="UP000054166"/>
    </source>
</evidence>
<organism evidence="2 3">
    <name type="scientific">Piloderma croceum (strain F 1598)</name>
    <dbReference type="NCBI Taxonomy" id="765440"/>
    <lineage>
        <taxon>Eukaryota</taxon>
        <taxon>Fungi</taxon>
        <taxon>Dikarya</taxon>
        <taxon>Basidiomycota</taxon>
        <taxon>Agaricomycotina</taxon>
        <taxon>Agaricomycetes</taxon>
        <taxon>Agaricomycetidae</taxon>
        <taxon>Atheliales</taxon>
        <taxon>Atheliaceae</taxon>
        <taxon>Piloderma</taxon>
    </lineage>
</organism>
<reference evidence="2 3" key="1">
    <citation type="submission" date="2014-04" db="EMBL/GenBank/DDBJ databases">
        <authorList>
            <consortium name="DOE Joint Genome Institute"/>
            <person name="Kuo A."/>
            <person name="Tarkka M."/>
            <person name="Buscot F."/>
            <person name="Kohler A."/>
            <person name="Nagy L.G."/>
            <person name="Floudas D."/>
            <person name="Copeland A."/>
            <person name="Barry K.W."/>
            <person name="Cichocki N."/>
            <person name="Veneault-Fourrey C."/>
            <person name="LaButti K."/>
            <person name="Lindquist E.A."/>
            <person name="Lipzen A."/>
            <person name="Lundell T."/>
            <person name="Morin E."/>
            <person name="Murat C."/>
            <person name="Sun H."/>
            <person name="Tunlid A."/>
            <person name="Henrissat B."/>
            <person name="Grigoriev I.V."/>
            <person name="Hibbett D.S."/>
            <person name="Martin F."/>
            <person name="Nordberg H.P."/>
            <person name="Cantor M.N."/>
            <person name="Hua S.X."/>
        </authorList>
    </citation>
    <scope>NUCLEOTIDE SEQUENCE [LARGE SCALE GENOMIC DNA]</scope>
    <source>
        <strain evidence="2 3">F 1598</strain>
    </source>
</reference>
<evidence type="ECO:0000256" key="1">
    <source>
        <dbReference type="SAM" id="MobiDB-lite"/>
    </source>
</evidence>
<feature type="region of interest" description="Disordered" evidence="1">
    <location>
        <begin position="21"/>
        <end position="41"/>
    </location>
</feature>
<sequence>MNVYATSLSVAVIESHAYQKRGRAELTGTPPSRSEFTPPPSDLHVLATPPFPPLYSRLTAHRQYKKTRHIYLMSLGKSSQELR</sequence>
<dbReference type="AlphaFoldDB" id="A0A0C3CLF1"/>
<name>A0A0C3CLF1_PILCF</name>
<dbReference type="Proteomes" id="UP000054166">
    <property type="component" value="Unassembled WGS sequence"/>
</dbReference>
<dbReference type="HOGENOM" id="CLU_2543353_0_0_1"/>
<keyword evidence="3" id="KW-1185">Reference proteome</keyword>